<dbReference type="Gene3D" id="3.30.450.20">
    <property type="entry name" value="PAS domain"/>
    <property type="match status" value="1"/>
</dbReference>
<dbReference type="Proteomes" id="UP000199585">
    <property type="component" value="Unassembled WGS sequence"/>
</dbReference>
<evidence type="ECO:0000313" key="6">
    <source>
        <dbReference type="Proteomes" id="UP000199585"/>
    </source>
</evidence>
<keyword evidence="6" id="KW-1185">Reference proteome</keyword>
<keyword evidence="1" id="KW-0285">Flavoprotein</keyword>
<dbReference type="SUPFAM" id="SSF55785">
    <property type="entry name" value="PYP-like sensor domain (PAS domain)"/>
    <property type="match status" value="1"/>
</dbReference>
<dbReference type="Pfam" id="PF13426">
    <property type="entry name" value="PAS_9"/>
    <property type="match status" value="1"/>
</dbReference>
<proteinExistence type="predicted"/>
<keyword evidence="2" id="KW-0288">FMN</keyword>
<name>A0A1H8CLL3_9RHOB</name>
<organism evidence="5 6">
    <name type="scientific">Loktanella fryxellensis</name>
    <dbReference type="NCBI Taxonomy" id="245187"/>
    <lineage>
        <taxon>Bacteria</taxon>
        <taxon>Pseudomonadati</taxon>
        <taxon>Pseudomonadota</taxon>
        <taxon>Alphaproteobacteria</taxon>
        <taxon>Rhodobacterales</taxon>
        <taxon>Roseobacteraceae</taxon>
        <taxon>Loktanella</taxon>
    </lineage>
</organism>
<dbReference type="EMBL" id="FOCI01000007">
    <property type="protein sequence ID" value="SEM95789.1"/>
    <property type="molecule type" value="Genomic_DNA"/>
</dbReference>
<feature type="domain" description="PAS" evidence="4">
    <location>
        <begin position="5"/>
        <end position="82"/>
    </location>
</feature>
<dbReference type="InterPro" id="IPR035965">
    <property type="entry name" value="PAS-like_dom_sf"/>
</dbReference>
<dbReference type="NCBIfam" id="TIGR00229">
    <property type="entry name" value="sensory_box"/>
    <property type="match status" value="1"/>
</dbReference>
<dbReference type="PANTHER" id="PTHR47429:SF2">
    <property type="entry name" value="PROTEIN TWIN LOV 1"/>
    <property type="match status" value="1"/>
</dbReference>
<dbReference type="STRING" id="245187.SAMN04488003_10724"/>
<evidence type="ECO:0000256" key="3">
    <source>
        <dbReference type="ARBA" id="ARBA00022991"/>
    </source>
</evidence>
<dbReference type="PANTHER" id="PTHR47429">
    <property type="entry name" value="PROTEIN TWIN LOV 1"/>
    <property type="match status" value="1"/>
</dbReference>
<evidence type="ECO:0000259" key="4">
    <source>
        <dbReference type="PROSITE" id="PS50112"/>
    </source>
</evidence>
<dbReference type="RefSeq" id="WP_177174599.1">
    <property type="nucleotide sequence ID" value="NZ_FOCI01000007.1"/>
</dbReference>
<reference evidence="5 6" key="1">
    <citation type="submission" date="2016-10" db="EMBL/GenBank/DDBJ databases">
        <authorList>
            <person name="de Groot N.N."/>
        </authorList>
    </citation>
    <scope>NUCLEOTIDE SEQUENCE [LARGE SCALE GENOMIC DNA]</scope>
    <source>
        <strain evidence="5 6">DSM 16213</strain>
    </source>
</reference>
<gene>
    <name evidence="5" type="ORF">SAMN04488003_10724</name>
</gene>
<dbReference type="AlphaFoldDB" id="A0A1H8CLL3"/>
<dbReference type="CDD" id="cd00130">
    <property type="entry name" value="PAS"/>
    <property type="match status" value="1"/>
</dbReference>
<evidence type="ECO:0000313" key="5">
    <source>
        <dbReference type="EMBL" id="SEM95789.1"/>
    </source>
</evidence>
<accession>A0A1H8CLL3</accession>
<dbReference type="PROSITE" id="PS50112">
    <property type="entry name" value="PAS"/>
    <property type="match status" value="1"/>
</dbReference>
<evidence type="ECO:0000256" key="1">
    <source>
        <dbReference type="ARBA" id="ARBA00022630"/>
    </source>
</evidence>
<sequence length="173" mass="19165">MATLNIEEVAQRLDKATVSMSIADAAVSDMPLVYVNPAFCAVTGYDASDMIGRNCRFLQADLDNEDPRHIVREALDKGTGAQAVFRNRRRDGSEFNNLLILEPLHDRAGALAYVVGAQFVMDRTTRPAMAAEHGLKVVHEIDKLLALNDRLRATSRQALARSMAATVRLWLDR</sequence>
<protein>
    <submittedName>
        <fullName evidence="5">PAS domain S-box-containing protein</fullName>
    </submittedName>
</protein>
<keyword evidence="3" id="KW-0157">Chromophore</keyword>
<evidence type="ECO:0000256" key="2">
    <source>
        <dbReference type="ARBA" id="ARBA00022643"/>
    </source>
</evidence>
<dbReference type="InterPro" id="IPR000014">
    <property type="entry name" value="PAS"/>
</dbReference>